<dbReference type="GO" id="GO:0005524">
    <property type="term" value="F:ATP binding"/>
    <property type="evidence" value="ECO:0007669"/>
    <property type="project" value="UniProtKB-KW"/>
</dbReference>
<dbReference type="Pfam" id="PF00989">
    <property type="entry name" value="PAS"/>
    <property type="match status" value="1"/>
</dbReference>
<dbReference type="EMBL" id="LNQL01000001">
    <property type="protein sequence ID" value="KSU50341.1"/>
    <property type="molecule type" value="Genomic_DNA"/>
</dbReference>
<keyword evidence="10" id="KW-0902">Two-component regulatory system</keyword>
<keyword evidence="9" id="KW-0067">ATP-binding</keyword>
<dbReference type="InterPro" id="IPR004358">
    <property type="entry name" value="Sig_transdc_His_kin-like_C"/>
</dbReference>
<evidence type="ECO:0000256" key="9">
    <source>
        <dbReference type="ARBA" id="ARBA00022840"/>
    </source>
</evidence>
<dbReference type="SMART" id="SM00091">
    <property type="entry name" value="PAS"/>
    <property type="match status" value="1"/>
</dbReference>
<dbReference type="InterPro" id="IPR003660">
    <property type="entry name" value="HAMP_dom"/>
</dbReference>
<dbReference type="PANTHER" id="PTHR45453">
    <property type="entry name" value="PHOSPHATE REGULON SENSOR PROTEIN PHOR"/>
    <property type="match status" value="1"/>
</dbReference>
<keyword evidence="6" id="KW-0808">Transferase</keyword>
<evidence type="ECO:0000256" key="1">
    <source>
        <dbReference type="ARBA" id="ARBA00000085"/>
    </source>
</evidence>
<keyword evidence="11 12" id="KW-0472">Membrane</keyword>
<dbReference type="FunFam" id="1.10.287.130:FF:000001">
    <property type="entry name" value="Two-component sensor histidine kinase"/>
    <property type="match status" value="1"/>
</dbReference>
<dbReference type="PROSITE" id="PS50113">
    <property type="entry name" value="PAC"/>
    <property type="match status" value="1"/>
</dbReference>
<evidence type="ECO:0000256" key="10">
    <source>
        <dbReference type="ARBA" id="ARBA00023012"/>
    </source>
</evidence>
<dbReference type="PANTHER" id="PTHR45453:SF1">
    <property type="entry name" value="PHOSPHATE REGULON SENSOR PROTEIN PHOR"/>
    <property type="match status" value="1"/>
</dbReference>
<dbReference type="Proteomes" id="UP000053797">
    <property type="component" value="Unassembled WGS sequence"/>
</dbReference>
<dbReference type="InterPro" id="IPR000700">
    <property type="entry name" value="PAS-assoc_C"/>
</dbReference>
<dbReference type="NCBIfam" id="TIGR00229">
    <property type="entry name" value="sensory_box"/>
    <property type="match status" value="1"/>
</dbReference>
<dbReference type="Pfam" id="PF02518">
    <property type="entry name" value="HATPase_c"/>
    <property type="match status" value="1"/>
</dbReference>
<organism evidence="16 17">
    <name type="scientific">Exiguobacterium indicum</name>
    <dbReference type="NCBI Taxonomy" id="296995"/>
    <lineage>
        <taxon>Bacteria</taxon>
        <taxon>Bacillati</taxon>
        <taxon>Bacillota</taxon>
        <taxon>Bacilli</taxon>
        <taxon>Bacillales</taxon>
        <taxon>Bacillales Family XII. Incertae Sedis</taxon>
        <taxon>Exiguobacterium</taxon>
    </lineage>
</organism>
<comment type="caution">
    <text evidence="16">The sequence shown here is derived from an EMBL/GenBank/DDBJ whole genome shotgun (WGS) entry which is preliminary data.</text>
</comment>
<dbReference type="SMART" id="SM00304">
    <property type="entry name" value="HAMP"/>
    <property type="match status" value="1"/>
</dbReference>
<dbReference type="InterPro" id="IPR036890">
    <property type="entry name" value="HATPase_C_sf"/>
</dbReference>
<dbReference type="SMART" id="SM00387">
    <property type="entry name" value="HATPase_c"/>
    <property type="match status" value="1"/>
</dbReference>
<dbReference type="GO" id="GO:0005886">
    <property type="term" value="C:plasma membrane"/>
    <property type="evidence" value="ECO:0007669"/>
    <property type="project" value="UniProtKB-SubCell"/>
</dbReference>
<dbReference type="InterPro" id="IPR003661">
    <property type="entry name" value="HisK_dim/P_dom"/>
</dbReference>
<keyword evidence="8 16" id="KW-0418">Kinase</keyword>
<dbReference type="GO" id="GO:0016036">
    <property type="term" value="P:cellular response to phosphate starvation"/>
    <property type="evidence" value="ECO:0007669"/>
    <property type="project" value="TreeGrafter"/>
</dbReference>
<keyword evidence="5" id="KW-0597">Phosphoprotein</keyword>
<dbReference type="SUPFAM" id="SSF55785">
    <property type="entry name" value="PYP-like sensor domain (PAS domain)"/>
    <property type="match status" value="1"/>
</dbReference>
<dbReference type="AlphaFoldDB" id="A0A0V8GJ86"/>
<keyword evidence="12" id="KW-0812">Transmembrane</keyword>
<dbReference type="PROSITE" id="PS50109">
    <property type="entry name" value="HIS_KIN"/>
    <property type="match status" value="1"/>
</dbReference>
<proteinExistence type="predicted"/>
<dbReference type="InterPro" id="IPR013767">
    <property type="entry name" value="PAS_fold"/>
</dbReference>
<evidence type="ECO:0000259" key="13">
    <source>
        <dbReference type="PROSITE" id="PS50109"/>
    </source>
</evidence>
<comment type="subcellular location">
    <subcellularLocation>
        <location evidence="2">Cell membrane</location>
        <topology evidence="2">Multi-pass membrane protein</topology>
    </subcellularLocation>
</comment>
<evidence type="ECO:0000256" key="3">
    <source>
        <dbReference type="ARBA" id="ARBA00012438"/>
    </source>
</evidence>
<dbReference type="CDD" id="cd18773">
    <property type="entry name" value="PDC1_HK_sensor"/>
    <property type="match status" value="1"/>
</dbReference>
<dbReference type="InterPro" id="IPR003594">
    <property type="entry name" value="HATPase_dom"/>
</dbReference>
<evidence type="ECO:0000256" key="5">
    <source>
        <dbReference type="ARBA" id="ARBA00022553"/>
    </source>
</evidence>
<dbReference type="SUPFAM" id="SSF158472">
    <property type="entry name" value="HAMP domain-like"/>
    <property type="match status" value="1"/>
</dbReference>
<dbReference type="GO" id="GO:0004721">
    <property type="term" value="F:phosphoprotein phosphatase activity"/>
    <property type="evidence" value="ECO:0007669"/>
    <property type="project" value="TreeGrafter"/>
</dbReference>
<dbReference type="Gene3D" id="3.30.565.10">
    <property type="entry name" value="Histidine kinase-like ATPase, C-terminal domain"/>
    <property type="match status" value="1"/>
</dbReference>
<name>A0A0V8GJ86_9BACL</name>
<dbReference type="InterPro" id="IPR000014">
    <property type="entry name" value="PAS"/>
</dbReference>
<feature type="domain" description="HAMP" evidence="15">
    <location>
        <begin position="178"/>
        <end position="231"/>
    </location>
</feature>
<evidence type="ECO:0000256" key="4">
    <source>
        <dbReference type="ARBA" id="ARBA00022475"/>
    </source>
</evidence>
<evidence type="ECO:0000256" key="2">
    <source>
        <dbReference type="ARBA" id="ARBA00004651"/>
    </source>
</evidence>
<dbReference type="Gene3D" id="6.10.340.10">
    <property type="match status" value="1"/>
</dbReference>
<dbReference type="Gene3D" id="1.10.287.130">
    <property type="match status" value="1"/>
</dbReference>
<dbReference type="CDD" id="cd00075">
    <property type="entry name" value="HATPase"/>
    <property type="match status" value="1"/>
</dbReference>
<dbReference type="NCBIfam" id="NF046044">
    <property type="entry name" value="PnpS"/>
    <property type="match status" value="1"/>
</dbReference>
<protein>
    <recommendedName>
        <fullName evidence="3">histidine kinase</fullName>
        <ecNumber evidence="3">2.7.13.3</ecNumber>
    </recommendedName>
</protein>
<dbReference type="CDD" id="cd06225">
    <property type="entry name" value="HAMP"/>
    <property type="match status" value="1"/>
</dbReference>
<dbReference type="PROSITE" id="PS50885">
    <property type="entry name" value="HAMP"/>
    <property type="match status" value="1"/>
</dbReference>
<dbReference type="Pfam" id="PF00672">
    <property type="entry name" value="HAMP"/>
    <property type="match status" value="1"/>
</dbReference>
<dbReference type="OrthoDB" id="9813151at2"/>
<reference evidence="16 17" key="1">
    <citation type="journal article" date="2015" name="Int. J. Syst. Evol. Microbiol.">
        <title>Exiguobacterium enclense sp. nov., isolated from sediment.</title>
        <authorList>
            <person name="Dastager S.G."/>
            <person name="Mawlankar R."/>
            <person name="Sonalkar V.V."/>
            <person name="Thorat M.N."/>
            <person name="Mual P."/>
            <person name="Verma A."/>
            <person name="Krishnamurthi S."/>
            <person name="Tang S.K."/>
            <person name="Li W.J."/>
        </authorList>
    </citation>
    <scope>NUCLEOTIDE SEQUENCE [LARGE SCALE GENOMIC DNA]</scope>
    <source>
        <strain evidence="16 17">NIO-1109</strain>
    </source>
</reference>
<gene>
    <name evidence="16" type="ORF">AS033_02885</name>
</gene>
<dbReference type="GO" id="GO:0000155">
    <property type="term" value="F:phosphorelay sensor kinase activity"/>
    <property type="evidence" value="ECO:0007669"/>
    <property type="project" value="InterPro"/>
</dbReference>
<dbReference type="InterPro" id="IPR005467">
    <property type="entry name" value="His_kinase_dom"/>
</dbReference>
<keyword evidence="7" id="KW-0547">Nucleotide-binding</keyword>
<evidence type="ECO:0000313" key="16">
    <source>
        <dbReference type="EMBL" id="KSU50341.1"/>
    </source>
</evidence>
<dbReference type="Gene3D" id="3.30.450.20">
    <property type="entry name" value="PAS domain"/>
    <property type="match status" value="1"/>
</dbReference>
<dbReference type="EC" id="2.7.13.3" evidence="3"/>
<dbReference type="FunFam" id="3.30.565.10:FF:000006">
    <property type="entry name" value="Sensor histidine kinase WalK"/>
    <property type="match status" value="1"/>
</dbReference>
<dbReference type="InterPro" id="IPR050351">
    <property type="entry name" value="BphY/WalK/GraS-like"/>
</dbReference>
<evidence type="ECO:0000256" key="11">
    <source>
        <dbReference type="ARBA" id="ARBA00023136"/>
    </source>
</evidence>
<dbReference type="RefSeq" id="WP_058264725.1">
    <property type="nucleotide sequence ID" value="NZ_FMYN01000001.1"/>
</dbReference>
<evidence type="ECO:0000256" key="12">
    <source>
        <dbReference type="SAM" id="Phobius"/>
    </source>
</evidence>
<dbReference type="InterPro" id="IPR035965">
    <property type="entry name" value="PAS-like_dom_sf"/>
</dbReference>
<feature type="domain" description="PAC" evidence="14">
    <location>
        <begin position="305"/>
        <end position="356"/>
    </location>
</feature>
<dbReference type="PRINTS" id="PR00344">
    <property type="entry name" value="BCTRLSENSOR"/>
</dbReference>
<dbReference type="GO" id="GO:0006355">
    <property type="term" value="P:regulation of DNA-templated transcription"/>
    <property type="evidence" value="ECO:0007669"/>
    <property type="project" value="InterPro"/>
</dbReference>
<evidence type="ECO:0000259" key="15">
    <source>
        <dbReference type="PROSITE" id="PS50885"/>
    </source>
</evidence>
<feature type="transmembrane region" description="Helical" evidence="12">
    <location>
        <begin position="154"/>
        <end position="174"/>
    </location>
</feature>
<dbReference type="CDD" id="cd00082">
    <property type="entry name" value="HisKA"/>
    <property type="match status" value="1"/>
</dbReference>
<feature type="domain" description="Histidine kinase" evidence="13">
    <location>
        <begin position="360"/>
        <end position="577"/>
    </location>
</feature>
<evidence type="ECO:0000256" key="6">
    <source>
        <dbReference type="ARBA" id="ARBA00022679"/>
    </source>
</evidence>
<dbReference type="SUPFAM" id="SSF55874">
    <property type="entry name" value="ATPase domain of HSP90 chaperone/DNA topoisomerase II/histidine kinase"/>
    <property type="match status" value="1"/>
</dbReference>
<keyword evidence="12" id="KW-1133">Transmembrane helix</keyword>
<dbReference type="SMART" id="SM00388">
    <property type="entry name" value="HisKA"/>
    <property type="match status" value="1"/>
</dbReference>
<evidence type="ECO:0000259" key="14">
    <source>
        <dbReference type="PROSITE" id="PS50113"/>
    </source>
</evidence>
<comment type="catalytic activity">
    <reaction evidence="1">
        <text>ATP + protein L-histidine = ADP + protein N-phospho-L-histidine.</text>
        <dbReference type="EC" id="2.7.13.3"/>
    </reaction>
</comment>
<evidence type="ECO:0000256" key="7">
    <source>
        <dbReference type="ARBA" id="ARBA00022741"/>
    </source>
</evidence>
<dbReference type="Pfam" id="PF00512">
    <property type="entry name" value="HisKA"/>
    <property type="match status" value="1"/>
</dbReference>
<evidence type="ECO:0000256" key="8">
    <source>
        <dbReference type="ARBA" id="ARBA00022777"/>
    </source>
</evidence>
<evidence type="ECO:0000313" key="17">
    <source>
        <dbReference type="Proteomes" id="UP000053797"/>
    </source>
</evidence>
<dbReference type="InterPro" id="IPR036097">
    <property type="entry name" value="HisK_dim/P_sf"/>
</dbReference>
<dbReference type="SUPFAM" id="SSF47384">
    <property type="entry name" value="Homodimeric domain of signal transducing histidine kinase"/>
    <property type="match status" value="1"/>
</dbReference>
<keyword evidence="4" id="KW-1003">Cell membrane</keyword>
<sequence length="577" mass="65760">MSKYRKRFIFKMFSFISLVLIALGFLLGQSFKEFYVQNEKEKLMDETSLVETILQGRDVSEMAQYVNQLYAESNFDMILFNGRGEIIAGTPVDVTKLKVATLNFSAIPDEGTFESKTDDSVVQFTKPVPTADGGEVYVSFIRYAKDLNVIYSRIWTVIILSLVASLLVIFLTIYRSTKRFLRPIAEATDVLHELSHGNYKSRVYELSAPDESRDLGRSINLLARNLENASSGEAMQRARLESLIEYMGAGLMLIDEKGYVLLVNRTYREMFNIHEPSSGKLYYRVLPNEKMSQVIEDVYLTEKPNRKQSSVRFGINSRTFMVSAAPIFDKNGRVQGTTVVFNDITEIKKLEQMRKDFVANVSHELKTPLTSIKGFAETLLDGAQEVPEIREQFLRIIHDESERMQTLVEDLLELSRLEQDNYQLETAIVDVTSLVRETAALLDRRATEKEMTIHIETEEEVFIRADLNRLKQVVVNLVANALNYTPNGGNVWIQLEDGEEFVQLIIKDDGIGIHPKETQRIFERFYRVDKARSRNSGGTGLGLAIVKHIVDLHHGEIEIASEEHKGTTFTIRLPKHG</sequence>
<accession>A0A0V8GJ86</accession>